<feature type="signal peptide" evidence="1">
    <location>
        <begin position="1"/>
        <end position="21"/>
    </location>
</feature>
<evidence type="ECO:0000256" key="1">
    <source>
        <dbReference type="SAM" id="SignalP"/>
    </source>
</evidence>
<proteinExistence type="predicted"/>
<protein>
    <recommendedName>
        <fullName evidence="4">Membrane or secreted protein</fullName>
    </recommendedName>
</protein>
<accession>A0A2S8F270</accession>
<dbReference type="PROSITE" id="PS51257">
    <property type="entry name" value="PROKAR_LIPOPROTEIN"/>
    <property type="match status" value="1"/>
</dbReference>
<dbReference type="OrthoDB" id="280528at2"/>
<feature type="chain" id="PRO_5015727047" description="Membrane or secreted protein" evidence="1">
    <location>
        <begin position="22"/>
        <end position="86"/>
    </location>
</feature>
<name>A0A2S8F270_9BACT</name>
<sequence length="86" mass="9579">MLTRLALIGLFLLTTAGCANLARPNWFNPGTVQQQRVRALYSDPYPDTDAGPEMLGVRPREFSSSLPEAVKNQPYSYLDQYGNPAF</sequence>
<evidence type="ECO:0000313" key="2">
    <source>
        <dbReference type="EMBL" id="PQO26197.1"/>
    </source>
</evidence>
<dbReference type="Proteomes" id="UP000240009">
    <property type="component" value="Unassembled WGS sequence"/>
</dbReference>
<evidence type="ECO:0000313" key="3">
    <source>
        <dbReference type="Proteomes" id="UP000240009"/>
    </source>
</evidence>
<dbReference type="AlphaFoldDB" id="A0A2S8F270"/>
<comment type="caution">
    <text evidence="2">The sequence shown here is derived from an EMBL/GenBank/DDBJ whole genome shotgun (WGS) entry which is preliminary data.</text>
</comment>
<dbReference type="RefSeq" id="WP_105358059.1">
    <property type="nucleotide sequence ID" value="NZ_PUIA01000069.1"/>
</dbReference>
<gene>
    <name evidence="2" type="ORF">C5Y96_22415</name>
</gene>
<evidence type="ECO:0008006" key="4">
    <source>
        <dbReference type="Google" id="ProtNLM"/>
    </source>
</evidence>
<organism evidence="2 3">
    <name type="scientific">Blastopirellula marina</name>
    <dbReference type="NCBI Taxonomy" id="124"/>
    <lineage>
        <taxon>Bacteria</taxon>
        <taxon>Pseudomonadati</taxon>
        <taxon>Planctomycetota</taxon>
        <taxon>Planctomycetia</taxon>
        <taxon>Pirellulales</taxon>
        <taxon>Pirellulaceae</taxon>
        <taxon>Blastopirellula</taxon>
    </lineage>
</organism>
<keyword evidence="1" id="KW-0732">Signal</keyword>
<reference evidence="2 3" key="1">
    <citation type="submission" date="2018-02" db="EMBL/GenBank/DDBJ databases">
        <title>Comparative genomes isolates from brazilian mangrove.</title>
        <authorList>
            <person name="Araujo J.E."/>
            <person name="Taketani R.G."/>
            <person name="Silva M.C.P."/>
            <person name="Loureco M.V."/>
            <person name="Andreote F.D."/>
        </authorList>
    </citation>
    <scope>NUCLEOTIDE SEQUENCE [LARGE SCALE GENOMIC DNA]</scope>
    <source>
        <strain evidence="2 3">HEX-2 MGV</strain>
    </source>
</reference>
<dbReference type="EMBL" id="PUIA01000069">
    <property type="protein sequence ID" value="PQO26197.1"/>
    <property type="molecule type" value="Genomic_DNA"/>
</dbReference>